<comment type="caution">
    <text evidence="1">The sequence shown here is derived from an EMBL/GenBank/DDBJ whole genome shotgun (WGS) entry which is preliminary data.</text>
</comment>
<dbReference type="Proteomes" id="UP000187203">
    <property type="component" value="Unassembled WGS sequence"/>
</dbReference>
<name>A0A1R3I4K8_9ROSI</name>
<gene>
    <name evidence="1" type="ORF">COLO4_25104</name>
</gene>
<reference evidence="2" key="1">
    <citation type="submission" date="2013-09" db="EMBL/GenBank/DDBJ databases">
        <title>Corchorus olitorius genome sequencing.</title>
        <authorList>
            <person name="Alam M."/>
            <person name="Haque M.S."/>
            <person name="Islam M.S."/>
            <person name="Emdad E.M."/>
            <person name="Islam M.M."/>
            <person name="Ahmed B."/>
            <person name="Halim A."/>
            <person name="Hossen Q.M.M."/>
            <person name="Hossain M.Z."/>
            <person name="Ahmed R."/>
            <person name="Khan M.M."/>
            <person name="Islam R."/>
            <person name="Rashid M.M."/>
            <person name="Khan S.A."/>
            <person name="Rahman M.S."/>
            <person name="Alam M."/>
            <person name="Yahiya A.S."/>
            <person name="Khan M.S."/>
            <person name="Azam M.S."/>
            <person name="Haque T."/>
            <person name="Lashkar M.Z.H."/>
            <person name="Akhand A.I."/>
            <person name="Morshed G."/>
            <person name="Roy S."/>
            <person name="Uddin K.S."/>
            <person name="Rabeya T."/>
            <person name="Hossain A.S."/>
            <person name="Chowdhury A."/>
            <person name="Snigdha A.R."/>
            <person name="Mortoza M.S."/>
            <person name="Matin S.A."/>
            <person name="Hoque S.M.E."/>
            <person name="Islam M.K."/>
            <person name="Roy D.K."/>
            <person name="Haider R."/>
            <person name="Moosa M.M."/>
            <person name="Elias S.M."/>
            <person name="Hasan A.M."/>
            <person name="Jahan S."/>
            <person name="Shafiuddin M."/>
            <person name="Mahmood N."/>
            <person name="Shommy N.S."/>
        </authorList>
    </citation>
    <scope>NUCLEOTIDE SEQUENCE [LARGE SCALE GENOMIC DNA]</scope>
    <source>
        <strain evidence="2">cv. O-4</strain>
    </source>
</reference>
<evidence type="ECO:0000313" key="2">
    <source>
        <dbReference type="Proteomes" id="UP000187203"/>
    </source>
</evidence>
<dbReference type="AlphaFoldDB" id="A0A1R3I4K8"/>
<organism evidence="1 2">
    <name type="scientific">Corchorus olitorius</name>
    <dbReference type="NCBI Taxonomy" id="93759"/>
    <lineage>
        <taxon>Eukaryota</taxon>
        <taxon>Viridiplantae</taxon>
        <taxon>Streptophyta</taxon>
        <taxon>Embryophyta</taxon>
        <taxon>Tracheophyta</taxon>
        <taxon>Spermatophyta</taxon>
        <taxon>Magnoliopsida</taxon>
        <taxon>eudicotyledons</taxon>
        <taxon>Gunneridae</taxon>
        <taxon>Pentapetalae</taxon>
        <taxon>rosids</taxon>
        <taxon>malvids</taxon>
        <taxon>Malvales</taxon>
        <taxon>Malvaceae</taxon>
        <taxon>Grewioideae</taxon>
        <taxon>Apeibeae</taxon>
        <taxon>Corchorus</taxon>
    </lineage>
</organism>
<evidence type="ECO:0000313" key="1">
    <source>
        <dbReference type="EMBL" id="OMO77536.1"/>
    </source>
</evidence>
<protein>
    <submittedName>
        <fullName evidence="1">Uncharacterized protein</fullName>
    </submittedName>
</protein>
<dbReference type="EMBL" id="AWUE01018917">
    <property type="protein sequence ID" value="OMO77536.1"/>
    <property type="molecule type" value="Genomic_DNA"/>
</dbReference>
<sequence length="120" mass="13256">MHEFSFKGCDDLIICEIKNSGTGTHKRKDMMDSNDVDDSTVTEKLCVGDDHDGLKQLLVCVGNDDQTFKQLQVCVGNDDHQGLGLDQSYFVNGLLNLDCWNGIGDLECSSSVLQHQQMVS</sequence>
<proteinExistence type="predicted"/>
<accession>A0A1R3I4K8</accession>
<keyword evidence="2" id="KW-1185">Reference proteome</keyword>